<evidence type="ECO:0000313" key="2">
    <source>
        <dbReference type="Proteomes" id="UP000789525"/>
    </source>
</evidence>
<accession>A0ACA9QEH2</accession>
<feature type="non-terminal residue" evidence="1">
    <location>
        <position position="81"/>
    </location>
</feature>
<reference evidence="1" key="1">
    <citation type="submission" date="2021-06" db="EMBL/GenBank/DDBJ databases">
        <authorList>
            <person name="Kallberg Y."/>
            <person name="Tangrot J."/>
            <person name="Rosling A."/>
        </authorList>
    </citation>
    <scope>NUCLEOTIDE SEQUENCE</scope>
    <source>
        <strain evidence="1">CL356</strain>
    </source>
</reference>
<dbReference type="EMBL" id="CAJVPT010050075">
    <property type="protein sequence ID" value="CAG8745265.1"/>
    <property type="molecule type" value="Genomic_DNA"/>
</dbReference>
<sequence length="81" mass="9375">MSKHLDSTMTAHIRLSFYLIDQWVTFISIPRGEFTNYTTRPLKWLRYVGSTIYGREGILKGGPDDSEIEDYTTEDVNILLS</sequence>
<gene>
    <name evidence="1" type="ORF">ACOLOM_LOCUS12400</name>
</gene>
<organism evidence="1 2">
    <name type="scientific">Acaulospora colombiana</name>
    <dbReference type="NCBI Taxonomy" id="27376"/>
    <lineage>
        <taxon>Eukaryota</taxon>
        <taxon>Fungi</taxon>
        <taxon>Fungi incertae sedis</taxon>
        <taxon>Mucoromycota</taxon>
        <taxon>Glomeromycotina</taxon>
        <taxon>Glomeromycetes</taxon>
        <taxon>Diversisporales</taxon>
        <taxon>Acaulosporaceae</taxon>
        <taxon>Acaulospora</taxon>
    </lineage>
</organism>
<proteinExistence type="predicted"/>
<protein>
    <submittedName>
        <fullName evidence="1">1530_t:CDS:1</fullName>
    </submittedName>
</protein>
<comment type="caution">
    <text evidence="1">The sequence shown here is derived from an EMBL/GenBank/DDBJ whole genome shotgun (WGS) entry which is preliminary data.</text>
</comment>
<dbReference type="Proteomes" id="UP000789525">
    <property type="component" value="Unassembled WGS sequence"/>
</dbReference>
<name>A0ACA9QEH2_9GLOM</name>
<keyword evidence="2" id="KW-1185">Reference proteome</keyword>
<evidence type="ECO:0000313" key="1">
    <source>
        <dbReference type="EMBL" id="CAG8745265.1"/>
    </source>
</evidence>